<dbReference type="AlphaFoldDB" id="A0A2H3E9L6"/>
<sequence length="686" mass="77858">MPKVSIWLSDMMRTMHAFVPSAMLQVIDLEGIQMLTVDFCDCVKALPCWQQLLRACLFPSTVVAPQIVAIFQALEIFQLLSFMSKVTGYKFYHTMAQLTDNTGTATPANKVSAWMCMVHEWCHIKLLKHMMDKSPKNLVSSGTTTGLNFTPDANFRLVQFTASTGRKDLSLNKGGIYLVEQESFHKHVKEYGFCMHYDPSDCNQHDAVQCQQRNSLKHIGVSYDIACQWSKKLFERIAIYPSSMTPSQGPDQMTFLVPKFHLPTHIPQCHAKYSFWKTLYMGQTDGKAPECEWDQAHIWILLQLAEVYIISDVSPEGHSLPQQNVSEWTIVVKAWEQNPVLQNPFETTVLCNICVVLTQEEVQELETLIEQDGDDQEAETVETVWPSTKNDIGPSQMIFQGLEIENHQTGSSLNRLTTCKELLVPAVKPLCAEWRDTTQLAMAAVEEAEEAEEAAAAAASNSKHCRKKKKKIIDTVIAMVNWPLFLPSSIVSYVPQTLKLLDCEFCLHEAEAYKFKNHHIIGQLLNTQANTTVKSVVANIDEVAARYRVLQEHLVVLHEGMGVSVTGKKKDGWDQALHILKDKDIQALNEGDVNDTEALQIKWCKAHTCTHHWDEEVTLTLMEMECTLLFFAAKQERWEQCASRIDIEPGERAYALRQAYIVRPEPGPVENQNSDREKVLRWLKAE</sequence>
<dbReference type="InterPro" id="IPR041457">
    <property type="entry name" value="CxC2_KDZ-assoc"/>
</dbReference>
<feature type="domain" description="CxC2-like cysteine cluster KDZ transposase-associated" evidence="1">
    <location>
        <begin position="22"/>
        <end position="103"/>
    </location>
</feature>
<proteinExistence type="predicted"/>
<dbReference type="InParanoid" id="A0A2H3E9L6"/>
<accession>A0A2H3E9L6</accession>
<dbReference type="OMA" id="HEWCHIK"/>
<gene>
    <name evidence="2" type="ORF">ARMGADRAFT_1021797</name>
</gene>
<protein>
    <recommendedName>
        <fullName evidence="1">CxC2-like cysteine cluster KDZ transposase-associated domain-containing protein</fullName>
    </recommendedName>
</protein>
<keyword evidence="3" id="KW-1185">Reference proteome</keyword>
<evidence type="ECO:0000259" key="1">
    <source>
        <dbReference type="Pfam" id="PF18803"/>
    </source>
</evidence>
<dbReference type="STRING" id="47427.A0A2H3E9L6"/>
<dbReference type="Pfam" id="PF18758">
    <property type="entry name" value="KDZ"/>
    <property type="match status" value="1"/>
</dbReference>
<dbReference type="Pfam" id="PF18803">
    <property type="entry name" value="CxC2"/>
    <property type="match status" value="1"/>
</dbReference>
<evidence type="ECO:0000313" key="3">
    <source>
        <dbReference type="Proteomes" id="UP000217790"/>
    </source>
</evidence>
<dbReference type="Proteomes" id="UP000217790">
    <property type="component" value="Unassembled WGS sequence"/>
</dbReference>
<dbReference type="EMBL" id="KZ293644">
    <property type="protein sequence ID" value="PBL03031.1"/>
    <property type="molecule type" value="Genomic_DNA"/>
</dbReference>
<name>A0A2H3E9L6_ARMGA</name>
<dbReference type="InterPro" id="IPR040521">
    <property type="entry name" value="KDZ"/>
</dbReference>
<reference evidence="3" key="1">
    <citation type="journal article" date="2017" name="Nat. Ecol. Evol.">
        <title>Genome expansion and lineage-specific genetic innovations in the forest pathogenic fungi Armillaria.</title>
        <authorList>
            <person name="Sipos G."/>
            <person name="Prasanna A.N."/>
            <person name="Walter M.C."/>
            <person name="O'Connor E."/>
            <person name="Balint B."/>
            <person name="Krizsan K."/>
            <person name="Kiss B."/>
            <person name="Hess J."/>
            <person name="Varga T."/>
            <person name="Slot J."/>
            <person name="Riley R."/>
            <person name="Boka B."/>
            <person name="Rigling D."/>
            <person name="Barry K."/>
            <person name="Lee J."/>
            <person name="Mihaltcheva S."/>
            <person name="LaButti K."/>
            <person name="Lipzen A."/>
            <person name="Waldron R."/>
            <person name="Moloney N.M."/>
            <person name="Sperisen C."/>
            <person name="Kredics L."/>
            <person name="Vagvoelgyi C."/>
            <person name="Patrignani A."/>
            <person name="Fitzpatrick D."/>
            <person name="Nagy I."/>
            <person name="Doyle S."/>
            <person name="Anderson J.B."/>
            <person name="Grigoriev I.V."/>
            <person name="Gueldener U."/>
            <person name="Muensterkoetter M."/>
            <person name="Nagy L.G."/>
        </authorList>
    </citation>
    <scope>NUCLEOTIDE SEQUENCE [LARGE SCALE GENOMIC DNA]</scope>
    <source>
        <strain evidence="3">Ar21-2</strain>
    </source>
</reference>
<evidence type="ECO:0000313" key="2">
    <source>
        <dbReference type="EMBL" id="PBL03031.1"/>
    </source>
</evidence>
<dbReference type="OrthoDB" id="3257338at2759"/>
<organism evidence="2 3">
    <name type="scientific">Armillaria gallica</name>
    <name type="common">Bulbous honey fungus</name>
    <name type="synonym">Armillaria bulbosa</name>
    <dbReference type="NCBI Taxonomy" id="47427"/>
    <lineage>
        <taxon>Eukaryota</taxon>
        <taxon>Fungi</taxon>
        <taxon>Dikarya</taxon>
        <taxon>Basidiomycota</taxon>
        <taxon>Agaricomycotina</taxon>
        <taxon>Agaricomycetes</taxon>
        <taxon>Agaricomycetidae</taxon>
        <taxon>Agaricales</taxon>
        <taxon>Marasmiineae</taxon>
        <taxon>Physalacriaceae</taxon>
        <taxon>Armillaria</taxon>
    </lineage>
</organism>